<dbReference type="AlphaFoldDB" id="A0A250G5M4"/>
<evidence type="ECO:0000313" key="1">
    <source>
        <dbReference type="EMBL" id="ATA91507.1"/>
    </source>
</evidence>
<proteinExistence type="predicted"/>
<evidence type="ECO:0000313" key="2">
    <source>
        <dbReference type="Proteomes" id="UP000243136"/>
    </source>
</evidence>
<dbReference type="EMBL" id="CP022388">
    <property type="protein sequence ID" value="ATA91507.1"/>
    <property type="molecule type" value="Genomic_DNA"/>
</dbReference>
<dbReference type="Proteomes" id="UP000243136">
    <property type="component" value="Chromosome"/>
</dbReference>
<protein>
    <submittedName>
        <fullName evidence="1">Uncharacterized protein</fullName>
    </submittedName>
</protein>
<gene>
    <name evidence="1" type="ORF">CGC56_04585</name>
</gene>
<sequence length="771" mass="88094">MKMGAQMKQSIIFLFLILCVISCTDKQKNAESEHFWLPQKTQIAYKINQKDVFLSAIQNNAFWREINLQSISNDVVTILSELPSQDEIGLAFTPENTYLITALEEKSFVEKLLTQKKLTSKWFYTFVGKQLIISSDEFLDKQKENPLLENKEIKALLSSSDPQSIANILITKQRVQDFWGVFFNANFTQYFASWLSFDLHLSENDIRLSGTAISASADAKSTFYPSDHAKEAVKMMPSNTLQYISYSNKHLAQEATSFEKSVRGITFCKSDALAFCFVASDDTRYSLAQLPILQEDLQVDFPLFELAQEAEFSVFFDRFETDFSPKFVCLYDDFLIFSQEKQSLIAIVDQVRAQKTLPFNASYAQLEQEMASSVGMTQVVNLQSDPDFVGKYPKIAKNYRWVSFQMTAQDDYYIFNFISKKQQIEKSETSLNERFEFVLGAEMLICPQILTNHRTKRCEIVVQDAHYNLYLISNTGNLLWKKKLDGKIQSKIYQVDLFKNGYLQMAFSTEKSLWVIDRNGNTVSPFPKKYDEKISPLSVYDYEGNLDYRFVLAQGNKIHLLDKKGQPVSGFLPPAEASDLLHTPVHFRTQSMDFLVYGTERGDFRILHRNGGVRIAVDEKFSFSSDLPLLLEDKFMMKTQTGEVVGVDLKGKVTIHKGTVASNQHWIANRHIAAQIIADTLRIGQQNISLPTSDFQNLKTFRIRGVNYISATDSSTHKVYLWNDNAREIQGFPLQGKAIDIDVDLDKNVWIATAKDDNTLAVYQIGTLIPQ</sequence>
<accession>A0A250G5M4</accession>
<reference evidence="2" key="1">
    <citation type="submission" date="2017-06" db="EMBL/GenBank/DDBJ databases">
        <title>Capnocytophaga spp. assemblies.</title>
        <authorList>
            <person name="Gulvik C.A."/>
        </authorList>
    </citation>
    <scope>NUCLEOTIDE SEQUENCE [LARGE SCALE GENOMIC DNA]</scope>
    <source>
        <strain evidence="2">H5594</strain>
    </source>
</reference>
<dbReference type="SUPFAM" id="SSF69322">
    <property type="entry name" value="Tricorn protease domain 2"/>
    <property type="match status" value="1"/>
</dbReference>
<name>A0A250G5M4_9FLAO</name>
<organism evidence="1 2">
    <name type="scientific">Capnocytophaga canimorsus</name>
    <dbReference type="NCBI Taxonomy" id="28188"/>
    <lineage>
        <taxon>Bacteria</taxon>
        <taxon>Pseudomonadati</taxon>
        <taxon>Bacteroidota</taxon>
        <taxon>Flavobacteriia</taxon>
        <taxon>Flavobacteriales</taxon>
        <taxon>Flavobacteriaceae</taxon>
        <taxon>Capnocytophaga</taxon>
    </lineage>
</organism>